<comment type="caution">
    <text evidence="2">The sequence shown here is derived from an EMBL/GenBank/DDBJ whole genome shotgun (WGS) entry which is preliminary data.</text>
</comment>
<dbReference type="InterPro" id="IPR054075">
    <property type="entry name" value="Gp53-like_C"/>
</dbReference>
<sequence>MANLILNPEWTEGIYQLETSDLIIGGPGGVDNRQAIQLGKRTEYLKQEVEKCAPSASPAFTGTPTAPTASQTVNNNQVATTAFVKAAIAALVGSAPATLDTLAEIATALGSDGNLKATLLAEIGKKATASNTLAGYGITNAVEVGGIIDVGENRIRLGWKTSAPYGLCLTIDNSDQGILLLANSLSDVVNSTSTTTPANVAGVKKAYDKAIEAFGTASKAQNGWCKLPNGLILQWGQSELIDTTFPIAFPTACFNIQFSDIAGGDWIGAATIRGFSKTGFKIYTSNDIGAFMWFAVGY</sequence>
<gene>
    <name evidence="2" type="ORF">P7M15_01970</name>
</gene>
<proteinExistence type="predicted"/>
<dbReference type="EMBL" id="JARQTW010000002">
    <property type="protein sequence ID" value="MDG2949294.1"/>
    <property type="molecule type" value="Genomic_DNA"/>
</dbReference>
<evidence type="ECO:0000313" key="3">
    <source>
        <dbReference type="Proteomes" id="UP001214976"/>
    </source>
</evidence>
<dbReference type="Proteomes" id="UP001214976">
    <property type="component" value="Unassembled WGS sequence"/>
</dbReference>
<dbReference type="AlphaFoldDB" id="A0AAW6QAN4"/>
<dbReference type="InterPro" id="IPR051934">
    <property type="entry name" value="Phage_Tail_Fiber_Structural"/>
</dbReference>
<evidence type="ECO:0000313" key="2">
    <source>
        <dbReference type="EMBL" id="MDG2949294.1"/>
    </source>
</evidence>
<reference evidence="2" key="1">
    <citation type="submission" date="2023-03" db="EMBL/GenBank/DDBJ databases">
        <title>Classification of Bisgaard taxon 6 and taxon 10 as Exercitatus varius gen. nov., spec. nov.</title>
        <authorList>
            <person name="Christensen H."/>
        </authorList>
    </citation>
    <scope>NUCLEOTIDE SEQUENCE</scope>
    <source>
        <strain evidence="2">86116</strain>
    </source>
</reference>
<dbReference type="RefSeq" id="WP_317476567.1">
    <property type="nucleotide sequence ID" value="NZ_JARQTW010000002.1"/>
</dbReference>
<evidence type="ECO:0000259" key="1">
    <source>
        <dbReference type="Pfam" id="PF21882"/>
    </source>
</evidence>
<dbReference type="Gene3D" id="2.60.40.3940">
    <property type="match status" value="1"/>
</dbReference>
<protein>
    <recommendedName>
        <fullName evidence="1">Putative tail fiber protein gp53-like C-terminal domain-containing protein</fullName>
    </recommendedName>
</protein>
<dbReference type="Pfam" id="PF21882">
    <property type="entry name" value="Gp53-like_C"/>
    <property type="match status" value="1"/>
</dbReference>
<dbReference type="PANTHER" id="PTHR35191:SF1">
    <property type="entry name" value="PROPHAGE SIDE TAIL FIBER PROTEIN HOMOLOG STFQ-RELATED"/>
    <property type="match status" value="1"/>
</dbReference>
<accession>A0AAW6QAN4</accession>
<dbReference type="PANTHER" id="PTHR35191">
    <property type="entry name" value="PROPHAGE SIDE TAIL FIBER PROTEIN HOMOLOG STFQ-RELATED"/>
    <property type="match status" value="1"/>
</dbReference>
<name>A0AAW6QAN4_9PAST</name>
<feature type="domain" description="Putative tail fiber protein gp53-like C-terminal" evidence="1">
    <location>
        <begin position="226"/>
        <end position="298"/>
    </location>
</feature>
<organism evidence="2 3">
    <name type="scientific">Exercitatus varius</name>
    <dbReference type="NCBI Taxonomy" id="67857"/>
    <lineage>
        <taxon>Bacteria</taxon>
        <taxon>Pseudomonadati</taxon>
        <taxon>Pseudomonadota</taxon>
        <taxon>Gammaproteobacteria</taxon>
        <taxon>Pasteurellales</taxon>
        <taxon>Pasteurellaceae</taxon>
        <taxon>Exercitatus</taxon>
    </lineage>
</organism>